<accession>A0A4Y2KBQ0</accession>
<feature type="chain" id="PRO_5021310323" evidence="1">
    <location>
        <begin position="22"/>
        <end position="158"/>
    </location>
</feature>
<evidence type="ECO:0000256" key="1">
    <source>
        <dbReference type="SAM" id="SignalP"/>
    </source>
</evidence>
<organism evidence="2 3">
    <name type="scientific">Araneus ventricosus</name>
    <name type="common">Orbweaver spider</name>
    <name type="synonym">Epeira ventricosa</name>
    <dbReference type="NCBI Taxonomy" id="182803"/>
    <lineage>
        <taxon>Eukaryota</taxon>
        <taxon>Metazoa</taxon>
        <taxon>Ecdysozoa</taxon>
        <taxon>Arthropoda</taxon>
        <taxon>Chelicerata</taxon>
        <taxon>Arachnida</taxon>
        <taxon>Araneae</taxon>
        <taxon>Araneomorphae</taxon>
        <taxon>Entelegynae</taxon>
        <taxon>Araneoidea</taxon>
        <taxon>Araneidae</taxon>
        <taxon>Araneus</taxon>
    </lineage>
</organism>
<proteinExistence type="predicted"/>
<protein>
    <submittedName>
        <fullName evidence="2">Uncharacterized protein</fullName>
    </submittedName>
</protein>
<keyword evidence="3" id="KW-1185">Reference proteome</keyword>
<dbReference type="AlphaFoldDB" id="A0A4Y2KBQ0"/>
<name>A0A4Y2KBQ0_ARAVE</name>
<reference evidence="2 3" key="1">
    <citation type="journal article" date="2019" name="Sci. Rep.">
        <title>Orb-weaving spider Araneus ventricosus genome elucidates the spidroin gene catalogue.</title>
        <authorList>
            <person name="Kono N."/>
            <person name="Nakamura H."/>
            <person name="Ohtoshi R."/>
            <person name="Moran D.A.P."/>
            <person name="Shinohara A."/>
            <person name="Yoshida Y."/>
            <person name="Fujiwara M."/>
            <person name="Mori M."/>
            <person name="Tomita M."/>
            <person name="Arakawa K."/>
        </authorList>
    </citation>
    <scope>NUCLEOTIDE SEQUENCE [LARGE SCALE GENOMIC DNA]</scope>
</reference>
<comment type="caution">
    <text evidence="2">The sequence shown here is derived from an EMBL/GenBank/DDBJ whole genome shotgun (WGS) entry which is preliminary data.</text>
</comment>
<dbReference type="EMBL" id="BGPR01194127">
    <property type="protein sequence ID" value="GBM99644.1"/>
    <property type="molecule type" value="Genomic_DNA"/>
</dbReference>
<evidence type="ECO:0000313" key="3">
    <source>
        <dbReference type="Proteomes" id="UP000499080"/>
    </source>
</evidence>
<gene>
    <name evidence="2" type="ORF">AVEN_134389_1</name>
</gene>
<keyword evidence="1" id="KW-0732">Signal</keyword>
<dbReference type="Proteomes" id="UP000499080">
    <property type="component" value="Unassembled WGS sequence"/>
</dbReference>
<feature type="signal peptide" evidence="1">
    <location>
        <begin position="1"/>
        <end position="21"/>
    </location>
</feature>
<evidence type="ECO:0000313" key="2">
    <source>
        <dbReference type="EMBL" id="GBM99644.1"/>
    </source>
</evidence>
<sequence>MGRRSVCSFTVRVTLLTVVRCTCPMRPHMSKRPHVLRSIGYNDYEETSIFGFKFHLLEQVSVLNNPWQFLQQVWKKKETVDEKEENLILMEESKYEDFGSFQQEREAVEMDEEVYLESSMFDFSPNLFVLIDNVGGARMKRIIHTSAEFRKLTVVNMI</sequence>